<dbReference type="SUPFAM" id="SSF56112">
    <property type="entry name" value="Protein kinase-like (PK-like)"/>
    <property type="match status" value="1"/>
</dbReference>
<keyword evidence="6" id="KW-0547">Nucleotide-binding</keyword>
<evidence type="ECO:0000256" key="4">
    <source>
        <dbReference type="ARBA" id="ARBA00022679"/>
    </source>
</evidence>
<comment type="catalytic activity">
    <reaction evidence="10">
        <text>L-threonyl-[protein] + ATP = O-phospho-L-threonyl-[protein] + ADP + H(+)</text>
        <dbReference type="Rhea" id="RHEA:46608"/>
        <dbReference type="Rhea" id="RHEA-COMP:11060"/>
        <dbReference type="Rhea" id="RHEA-COMP:11605"/>
        <dbReference type="ChEBI" id="CHEBI:15378"/>
        <dbReference type="ChEBI" id="CHEBI:30013"/>
        <dbReference type="ChEBI" id="CHEBI:30616"/>
        <dbReference type="ChEBI" id="CHEBI:61977"/>
        <dbReference type="ChEBI" id="CHEBI:456216"/>
        <dbReference type="EC" id="2.7.11.1"/>
    </reaction>
</comment>
<evidence type="ECO:0000313" key="13">
    <source>
        <dbReference type="EMBL" id="NGY04722.1"/>
    </source>
</evidence>
<gene>
    <name evidence="13" type="ORF">G7Y85_08095</name>
</gene>
<evidence type="ECO:0000256" key="2">
    <source>
        <dbReference type="ARBA" id="ARBA00012513"/>
    </source>
</evidence>
<dbReference type="GO" id="GO:0046872">
    <property type="term" value="F:metal ion binding"/>
    <property type="evidence" value="ECO:0007669"/>
    <property type="project" value="UniProtKB-KW"/>
</dbReference>
<dbReference type="EC" id="2.7.11.1" evidence="2"/>
<evidence type="ECO:0000256" key="10">
    <source>
        <dbReference type="ARBA" id="ARBA00047899"/>
    </source>
</evidence>
<dbReference type="GO" id="GO:0004674">
    <property type="term" value="F:protein serine/threonine kinase activity"/>
    <property type="evidence" value="ECO:0007669"/>
    <property type="project" value="UniProtKB-KW"/>
</dbReference>
<evidence type="ECO:0000256" key="3">
    <source>
        <dbReference type="ARBA" id="ARBA00022527"/>
    </source>
</evidence>
<evidence type="ECO:0000256" key="7">
    <source>
        <dbReference type="ARBA" id="ARBA00022777"/>
    </source>
</evidence>
<protein>
    <recommendedName>
        <fullName evidence="2">non-specific serine/threonine protein kinase</fullName>
        <ecNumber evidence="2">2.7.11.1</ecNumber>
    </recommendedName>
</protein>
<dbReference type="GO" id="GO:0005524">
    <property type="term" value="F:ATP binding"/>
    <property type="evidence" value="ECO:0007669"/>
    <property type="project" value="UniProtKB-KW"/>
</dbReference>
<keyword evidence="5" id="KW-0479">Metal-binding</keyword>
<reference evidence="13 14" key="1">
    <citation type="journal article" date="2014" name="Int. J. Syst. Evol. Microbiol.">
        <title>Solimonas terrae sp. nov., isolated from soil.</title>
        <authorList>
            <person name="Kim S.J."/>
            <person name="Moon J.Y."/>
            <person name="Weon H.Y."/>
            <person name="Ahn J.H."/>
            <person name="Chen W.M."/>
            <person name="Kwon S.W."/>
        </authorList>
    </citation>
    <scope>NUCLEOTIDE SEQUENCE [LARGE SCALE GENOMIC DNA]</scope>
    <source>
        <strain evidence="13 14">KIS83-12</strain>
    </source>
</reference>
<dbReference type="Proteomes" id="UP000472676">
    <property type="component" value="Unassembled WGS sequence"/>
</dbReference>
<accession>A0A6M2BQ35</accession>
<dbReference type="InterPro" id="IPR048148">
    <property type="entry name" value="Prot_kin_PA4780"/>
</dbReference>
<keyword evidence="14" id="KW-1185">Reference proteome</keyword>
<comment type="catalytic activity">
    <reaction evidence="11">
        <text>L-seryl-[protein] + ATP = O-phospho-L-seryl-[protein] + ADP + H(+)</text>
        <dbReference type="Rhea" id="RHEA:17989"/>
        <dbReference type="Rhea" id="RHEA-COMP:9863"/>
        <dbReference type="Rhea" id="RHEA-COMP:11604"/>
        <dbReference type="ChEBI" id="CHEBI:15378"/>
        <dbReference type="ChEBI" id="CHEBI:29999"/>
        <dbReference type="ChEBI" id="CHEBI:30616"/>
        <dbReference type="ChEBI" id="CHEBI:83421"/>
        <dbReference type="ChEBI" id="CHEBI:456216"/>
        <dbReference type="EC" id="2.7.11.1"/>
    </reaction>
</comment>
<dbReference type="Gene3D" id="3.30.200.20">
    <property type="entry name" value="Phosphorylase Kinase, domain 1"/>
    <property type="match status" value="1"/>
</dbReference>
<proteinExistence type="inferred from homology"/>
<comment type="similarity">
    <text evidence="1">Belongs to the protein kinase superfamily. RIO-type Ser/Thr kinase family.</text>
</comment>
<keyword evidence="4" id="KW-0808">Transferase</keyword>
<dbReference type="EMBL" id="JAAMOW010000003">
    <property type="protein sequence ID" value="NGY04722.1"/>
    <property type="molecule type" value="Genomic_DNA"/>
</dbReference>
<dbReference type="AlphaFoldDB" id="A0A6M2BQ35"/>
<evidence type="ECO:0000256" key="9">
    <source>
        <dbReference type="ARBA" id="ARBA00022842"/>
    </source>
</evidence>
<keyword evidence="7 13" id="KW-0418">Kinase</keyword>
<keyword evidence="3" id="KW-0723">Serine/threonine-protein kinase</keyword>
<evidence type="ECO:0000256" key="11">
    <source>
        <dbReference type="ARBA" id="ARBA00048679"/>
    </source>
</evidence>
<evidence type="ECO:0000256" key="6">
    <source>
        <dbReference type="ARBA" id="ARBA00022741"/>
    </source>
</evidence>
<sequence length="288" mass="32001">MKIPKGLQPLIDDGIVDAVIRPLKSGKEAAVYLVACGSEIRCAKVYKDAEQRGFHKLAEYQEGRKARGSRDARAMGRRSRHGRREQEIAWKNAEVDALYRLTAAGVRVPRPFGYYEGVLVMERILDADGEVAQRLNDVEPTPDEARQWHAFLIGQIVRMLCAGLIHGDLSEFNVLLGAVGPVIIDLPQAVDAAGNNNAFRMLARDVANITAYCGRFAPELLATEYAHEIWKLYQASELRPDSVLTGHFVHDARSADVDGVLLQIEEARREAERRQMGRDAAEAEQAAE</sequence>
<evidence type="ECO:0000313" key="14">
    <source>
        <dbReference type="Proteomes" id="UP000472676"/>
    </source>
</evidence>
<organism evidence="13 14">
    <name type="scientific">Solimonas terrae</name>
    <dbReference type="NCBI Taxonomy" id="1396819"/>
    <lineage>
        <taxon>Bacteria</taxon>
        <taxon>Pseudomonadati</taxon>
        <taxon>Pseudomonadota</taxon>
        <taxon>Gammaproteobacteria</taxon>
        <taxon>Nevskiales</taxon>
        <taxon>Nevskiaceae</taxon>
        <taxon>Solimonas</taxon>
    </lineage>
</organism>
<comment type="caution">
    <text evidence="13">The sequence shown here is derived from an EMBL/GenBank/DDBJ whole genome shotgun (WGS) entry which is preliminary data.</text>
</comment>
<name>A0A6M2BQ35_9GAMM</name>
<keyword evidence="8" id="KW-0067">ATP-binding</keyword>
<dbReference type="Pfam" id="PF01163">
    <property type="entry name" value="RIO1"/>
    <property type="match status" value="1"/>
</dbReference>
<dbReference type="SMART" id="SM00090">
    <property type="entry name" value="RIO"/>
    <property type="match status" value="1"/>
</dbReference>
<feature type="domain" description="RIO kinase" evidence="12">
    <location>
        <begin position="5"/>
        <end position="231"/>
    </location>
</feature>
<dbReference type="InterPro" id="IPR011009">
    <property type="entry name" value="Kinase-like_dom_sf"/>
</dbReference>
<dbReference type="PROSITE" id="PS01245">
    <property type="entry name" value="RIO1"/>
    <property type="match status" value="1"/>
</dbReference>
<dbReference type="InterPro" id="IPR000687">
    <property type="entry name" value="RIO_kinase"/>
</dbReference>
<dbReference type="PANTHER" id="PTHR45723">
    <property type="entry name" value="SERINE/THREONINE-PROTEIN KINASE RIO1"/>
    <property type="match status" value="1"/>
</dbReference>
<dbReference type="RefSeq" id="WP_166254579.1">
    <property type="nucleotide sequence ID" value="NZ_JAAMOW010000003.1"/>
</dbReference>
<dbReference type="Gene3D" id="1.10.510.10">
    <property type="entry name" value="Transferase(Phosphotransferase) domain 1"/>
    <property type="match status" value="1"/>
</dbReference>
<evidence type="ECO:0000256" key="5">
    <source>
        <dbReference type="ARBA" id="ARBA00022723"/>
    </source>
</evidence>
<dbReference type="InterPro" id="IPR018935">
    <property type="entry name" value="RIO_kinase_CS"/>
</dbReference>
<dbReference type="NCBIfam" id="NF041645">
    <property type="entry name" value="prot_kin_PA4780"/>
    <property type="match status" value="1"/>
</dbReference>
<evidence type="ECO:0000259" key="12">
    <source>
        <dbReference type="SMART" id="SM00090"/>
    </source>
</evidence>
<evidence type="ECO:0000256" key="8">
    <source>
        <dbReference type="ARBA" id="ARBA00022840"/>
    </source>
</evidence>
<keyword evidence="9" id="KW-0460">Magnesium</keyword>
<evidence type="ECO:0000256" key="1">
    <source>
        <dbReference type="ARBA" id="ARBA00009196"/>
    </source>
</evidence>
<dbReference type="InterPro" id="IPR018934">
    <property type="entry name" value="RIO_dom"/>
</dbReference>
<dbReference type="InterPro" id="IPR051272">
    <property type="entry name" value="RIO-type_Ser/Thr_kinase"/>
</dbReference>